<proteinExistence type="predicted"/>
<feature type="region of interest" description="Disordered" evidence="1">
    <location>
        <begin position="120"/>
        <end position="165"/>
    </location>
</feature>
<evidence type="ECO:0000256" key="1">
    <source>
        <dbReference type="SAM" id="MobiDB-lite"/>
    </source>
</evidence>
<feature type="compositionally biased region" description="Low complexity" evidence="1">
    <location>
        <begin position="126"/>
        <end position="141"/>
    </location>
</feature>
<protein>
    <submittedName>
        <fullName evidence="2">Uncharacterized protein</fullName>
    </submittedName>
</protein>
<feature type="compositionally biased region" description="Polar residues" evidence="1">
    <location>
        <begin position="152"/>
        <end position="164"/>
    </location>
</feature>
<evidence type="ECO:0000313" key="2">
    <source>
        <dbReference type="EMBL" id="CAD7620664.1"/>
    </source>
</evidence>
<reference evidence="2" key="1">
    <citation type="submission" date="2020-11" db="EMBL/GenBank/DDBJ databases">
        <authorList>
            <person name="Tran Van P."/>
        </authorList>
    </citation>
    <scope>NUCLEOTIDE SEQUENCE</scope>
</reference>
<dbReference type="AlphaFoldDB" id="A0A7R9KD83"/>
<dbReference type="Proteomes" id="UP000759131">
    <property type="component" value="Unassembled WGS sequence"/>
</dbReference>
<keyword evidence="3" id="KW-1185">Reference proteome</keyword>
<feature type="region of interest" description="Disordered" evidence="1">
    <location>
        <begin position="213"/>
        <end position="241"/>
    </location>
</feature>
<sequence length="241" mass="27324">MKTKSPPNESLLECNTDYFHKEWRDDDPHGSYCTSKYLYGAPPTKAGVDFNNSAINRLDLGNKTHTSTYEPTNYGRSSDPFERFDEYFDKSYNNPDFDDSIREHSNSYYNTTERQFLAPTKRVHYSGGNDSVSSGSISGRSDTPYDHYASPFDTSLSPDPNAYSSHPYRNDAPLILHEAVGPPFRHLDLTALMTRFCYCNAQMSQCNQYFTSNPHGPNSSYRTRDSLSSRLNPPAFGVKHG</sequence>
<organism evidence="2">
    <name type="scientific">Medioppia subpectinata</name>
    <dbReference type="NCBI Taxonomy" id="1979941"/>
    <lineage>
        <taxon>Eukaryota</taxon>
        <taxon>Metazoa</taxon>
        <taxon>Ecdysozoa</taxon>
        <taxon>Arthropoda</taxon>
        <taxon>Chelicerata</taxon>
        <taxon>Arachnida</taxon>
        <taxon>Acari</taxon>
        <taxon>Acariformes</taxon>
        <taxon>Sarcoptiformes</taxon>
        <taxon>Oribatida</taxon>
        <taxon>Brachypylina</taxon>
        <taxon>Oppioidea</taxon>
        <taxon>Oppiidae</taxon>
        <taxon>Medioppia</taxon>
    </lineage>
</organism>
<dbReference type="EMBL" id="OC854875">
    <property type="protein sequence ID" value="CAD7620664.1"/>
    <property type="molecule type" value="Genomic_DNA"/>
</dbReference>
<evidence type="ECO:0000313" key="3">
    <source>
        <dbReference type="Proteomes" id="UP000759131"/>
    </source>
</evidence>
<name>A0A7R9KD83_9ACAR</name>
<gene>
    <name evidence="2" type="ORF">OSB1V03_LOCUS1145</name>
</gene>
<accession>A0A7R9KD83</accession>
<dbReference type="EMBL" id="CAJPIZ010000300">
    <property type="protein sequence ID" value="CAG2101094.1"/>
    <property type="molecule type" value="Genomic_DNA"/>
</dbReference>